<reference evidence="1 2" key="1">
    <citation type="submission" date="2021-06" db="EMBL/GenBank/DDBJ databases">
        <title>Caerostris extrusa draft genome.</title>
        <authorList>
            <person name="Kono N."/>
            <person name="Arakawa K."/>
        </authorList>
    </citation>
    <scope>NUCLEOTIDE SEQUENCE [LARGE SCALE GENOMIC DNA]</scope>
</reference>
<organism evidence="1 2">
    <name type="scientific">Caerostris extrusa</name>
    <name type="common">Bark spider</name>
    <name type="synonym">Caerostris bankana</name>
    <dbReference type="NCBI Taxonomy" id="172846"/>
    <lineage>
        <taxon>Eukaryota</taxon>
        <taxon>Metazoa</taxon>
        <taxon>Ecdysozoa</taxon>
        <taxon>Arthropoda</taxon>
        <taxon>Chelicerata</taxon>
        <taxon>Arachnida</taxon>
        <taxon>Araneae</taxon>
        <taxon>Araneomorphae</taxon>
        <taxon>Entelegynae</taxon>
        <taxon>Araneoidea</taxon>
        <taxon>Araneidae</taxon>
        <taxon>Caerostris</taxon>
    </lineage>
</organism>
<evidence type="ECO:0000313" key="2">
    <source>
        <dbReference type="Proteomes" id="UP001054945"/>
    </source>
</evidence>
<gene>
    <name evidence="1" type="primary">POGZ</name>
    <name evidence="1" type="ORF">CEXT_118271</name>
</gene>
<proteinExistence type="predicted"/>
<evidence type="ECO:0000313" key="1">
    <source>
        <dbReference type="EMBL" id="GIZ00707.1"/>
    </source>
</evidence>
<accession>A0AAV4Y050</accession>
<dbReference type="Proteomes" id="UP001054945">
    <property type="component" value="Unassembled WGS sequence"/>
</dbReference>
<sequence length="240" mass="26298">MSFPFCKRYPRLLEALPSIGETFPEEMEAEVTKFRVMIKDLQEENNFSNLAIGCMDEIPLLFTNSGSERRVIMNSGMSSWNAVVILSSLADGTLLPPMMVLKGSQEAIPPEGLQHVVFREKLLADQYVMSKWVTDVWLTNLPGVCPGNLSSSRSLATDFSKTAASTYPGEIAKCIAAAFECLRDKQDMVRRSFVVTGIAVAPDGSEDALIENADWFGCSGDEHVLSPASESDRDSDLDAS</sequence>
<dbReference type="EMBL" id="BPLR01001196">
    <property type="protein sequence ID" value="GIZ00707.1"/>
    <property type="molecule type" value="Genomic_DNA"/>
</dbReference>
<name>A0AAV4Y050_CAEEX</name>
<keyword evidence="2" id="KW-1185">Reference proteome</keyword>
<protein>
    <submittedName>
        <fullName evidence="1">Pogo transposable element with ZNF domain</fullName>
    </submittedName>
</protein>
<comment type="caution">
    <text evidence="1">The sequence shown here is derived from an EMBL/GenBank/DDBJ whole genome shotgun (WGS) entry which is preliminary data.</text>
</comment>
<dbReference type="AlphaFoldDB" id="A0AAV4Y050"/>